<organism evidence="2 3">
    <name type="scientific">Glycomyces harbinensis</name>
    <dbReference type="NCBI Taxonomy" id="58114"/>
    <lineage>
        <taxon>Bacteria</taxon>
        <taxon>Bacillati</taxon>
        <taxon>Actinomycetota</taxon>
        <taxon>Actinomycetes</taxon>
        <taxon>Glycomycetales</taxon>
        <taxon>Glycomycetaceae</taxon>
        <taxon>Glycomyces</taxon>
    </lineage>
</organism>
<dbReference type="InterPro" id="IPR001845">
    <property type="entry name" value="HTH_ArsR_DNA-bd_dom"/>
</dbReference>
<dbReference type="AlphaFoldDB" id="A0A1G6UFB0"/>
<dbReference type="CDD" id="cd00090">
    <property type="entry name" value="HTH_ARSR"/>
    <property type="match status" value="1"/>
</dbReference>
<accession>A0A1G6UFB0</accession>
<dbReference type="InterPro" id="IPR036388">
    <property type="entry name" value="WH-like_DNA-bd_sf"/>
</dbReference>
<dbReference type="SMART" id="SM00418">
    <property type="entry name" value="HTH_ARSR"/>
    <property type="match status" value="1"/>
</dbReference>
<dbReference type="EMBL" id="FNAD01000003">
    <property type="protein sequence ID" value="SDD39255.1"/>
    <property type="molecule type" value="Genomic_DNA"/>
</dbReference>
<proteinExistence type="predicted"/>
<dbReference type="PROSITE" id="PS50987">
    <property type="entry name" value="HTH_ARSR_2"/>
    <property type="match status" value="1"/>
</dbReference>
<reference evidence="3" key="1">
    <citation type="submission" date="2016-10" db="EMBL/GenBank/DDBJ databases">
        <authorList>
            <person name="Varghese N."/>
            <person name="Submissions S."/>
        </authorList>
    </citation>
    <scope>NUCLEOTIDE SEQUENCE [LARGE SCALE GENOMIC DNA]</scope>
    <source>
        <strain evidence="3">CGMCC 4.3516</strain>
    </source>
</reference>
<name>A0A1G6UFB0_9ACTN</name>
<dbReference type="PRINTS" id="PR00778">
    <property type="entry name" value="HTHARSR"/>
</dbReference>
<gene>
    <name evidence="2" type="ORF">SAMN05216270_103434</name>
</gene>
<evidence type="ECO:0000313" key="2">
    <source>
        <dbReference type="EMBL" id="SDD39255.1"/>
    </source>
</evidence>
<keyword evidence="3" id="KW-1185">Reference proteome</keyword>
<dbReference type="InterPro" id="IPR036390">
    <property type="entry name" value="WH_DNA-bd_sf"/>
</dbReference>
<evidence type="ECO:0000313" key="3">
    <source>
        <dbReference type="Proteomes" id="UP000198949"/>
    </source>
</evidence>
<dbReference type="SUPFAM" id="SSF46785">
    <property type="entry name" value="Winged helix' DNA-binding domain"/>
    <property type="match status" value="1"/>
</dbReference>
<sequence>MTRPRTAPRSVHHPDLDAVALRQVLEALADPVRLALVSQLARSEGHISCGGFDVPVAASTLTHHCNVLREAGLIRQYYVGTVKRNALRAEEMEARFPGLLAALLAAATVESPAVAA</sequence>
<keyword evidence="2" id="KW-0238">DNA-binding</keyword>
<dbReference type="InterPro" id="IPR011991">
    <property type="entry name" value="ArsR-like_HTH"/>
</dbReference>
<dbReference type="GO" id="GO:0003677">
    <property type="term" value="F:DNA binding"/>
    <property type="evidence" value="ECO:0007669"/>
    <property type="project" value="UniProtKB-KW"/>
</dbReference>
<dbReference type="GO" id="GO:0003700">
    <property type="term" value="F:DNA-binding transcription factor activity"/>
    <property type="evidence" value="ECO:0007669"/>
    <property type="project" value="InterPro"/>
</dbReference>
<evidence type="ECO:0000259" key="1">
    <source>
        <dbReference type="PROSITE" id="PS50987"/>
    </source>
</evidence>
<dbReference type="Proteomes" id="UP000198949">
    <property type="component" value="Unassembled WGS sequence"/>
</dbReference>
<feature type="domain" description="HTH arsR-type" evidence="1">
    <location>
        <begin position="13"/>
        <end position="107"/>
    </location>
</feature>
<dbReference type="STRING" id="58114.SAMN05216270_103434"/>
<dbReference type="RefSeq" id="WP_218125141.1">
    <property type="nucleotide sequence ID" value="NZ_FNAD01000003.1"/>
</dbReference>
<dbReference type="Gene3D" id="1.10.10.10">
    <property type="entry name" value="Winged helix-like DNA-binding domain superfamily/Winged helix DNA-binding domain"/>
    <property type="match status" value="1"/>
</dbReference>
<protein>
    <submittedName>
        <fullName evidence="2">DNA-binding transcriptional regulator, ArsR family</fullName>
    </submittedName>
</protein>